<dbReference type="GO" id="GO:0019172">
    <property type="term" value="F:glyoxalase III activity"/>
    <property type="evidence" value="ECO:0007669"/>
    <property type="project" value="TreeGrafter"/>
</dbReference>
<dbReference type="PANTHER" id="PTHR48094">
    <property type="entry name" value="PROTEIN/NUCLEIC ACID DEGLYCASE DJ-1-RELATED"/>
    <property type="match status" value="1"/>
</dbReference>
<gene>
    <name evidence="6" type="ORF">B0I21_106286</name>
</gene>
<dbReference type="AlphaFoldDB" id="A0A4V3E1A0"/>
<comment type="similarity">
    <text evidence="3">Belongs to the peptidase C56 family. HSP31-like subfamily.</text>
</comment>
<feature type="chain" id="PRO_5020944765" evidence="4">
    <location>
        <begin position="23"/>
        <end position="368"/>
    </location>
</feature>
<name>A0A4V3E1A0_9SPHI</name>
<dbReference type="InterPro" id="IPR029062">
    <property type="entry name" value="Class_I_gatase-like"/>
</dbReference>
<dbReference type="EMBL" id="SNZV01000006">
    <property type="protein sequence ID" value="TDS12428.1"/>
    <property type="molecule type" value="Genomic_DNA"/>
</dbReference>
<dbReference type="SUPFAM" id="SSF52317">
    <property type="entry name" value="Class I glutamine amidotransferase-like"/>
    <property type="match status" value="1"/>
</dbReference>
<keyword evidence="6" id="KW-0378">Hydrolase</keyword>
<comment type="caution">
    <text evidence="6">The sequence shown here is derived from an EMBL/GenBank/DDBJ whole genome shotgun (WGS) entry which is preliminary data.</text>
</comment>
<dbReference type="InterPro" id="IPR050325">
    <property type="entry name" value="Prot/Nucl_acid_deglycase"/>
</dbReference>
<dbReference type="GO" id="GO:0005737">
    <property type="term" value="C:cytoplasm"/>
    <property type="evidence" value="ECO:0007669"/>
    <property type="project" value="TreeGrafter"/>
</dbReference>
<feature type="domain" description="DJ-1/PfpI" evidence="5">
    <location>
        <begin position="46"/>
        <end position="240"/>
    </location>
</feature>
<evidence type="ECO:0000313" key="7">
    <source>
        <dbReference type="Proteomes" id="UP000294752"/>
    </source>
</evidence>
<dbReference type="InterPro" id="IPR002818">
    <property type="entry name" value="DJ-1/PfpI"/>
</dbReference>
<dbReference type="CDD" id="cd03141">
    <property type="entry name" value="GATase1_Hsp31_like"/>
    <property type="match status" value="1"/>
</dbReference>
<keyword evidence="7" id="KW-1185">Reference proteome</keyword>
<evidence type="ECO:0000259" key="5">
    <source>
        <dbReference type="Pfam" id="PF01965"/>
    </source>
</evidence>
<evidence type="ECO:0000256" key="1">
    <source>
        <dbReference type="ARBA" id="ARBA00023016"/>
    </source>
</evidence>
<keyword evidence="2" id="KW-0456">Lyase</keyword>
<dbReference type="GO" id="GO:0019243">
    <property type="term" value="P:methylglyoxal catabolic process to D-lactate via S-lactoyl-glutathione"/>
    <property type="evidence" value="ECO:0007669"/>
    <property type="project" value="TreeGrafter"/>
</dbReference>
<sequence>MKNAIKLFFIISLFAIFCPAHAQDKAKSVLMVVSSYGEEDPKFSFEMDEFSQAYLIFEANGLTISVASPKGGNVEAGQFNKDKEYNSALLAHPKAIEQLKNTLKISDLKANDFQAIYIVGGKGPLFDLYREPSLEKLILEMTKNRSVISAICHGSIALAGIKEGKDYLIKGIKLTGFSEQEDIMFGKSSNKLPVLLESALKANEAVYLKAEPMLPFLVVDGRFVTGQNPYSTTLVAEVVVKELDLDPVTRTPYRDEMSMRLVSKVLKGDLEWGKAELKKNMDMYDLELIAVYGYYRAMHANEDKQSLGTAVSIVELVTPYYFQEDLYHALATHYIKLNNIERAKEVLNTTLLQVPEHKASVDLLKQIN</sequence>
<feature type="signal peptide" evidence="4">
    <location>
        <begin position="1"/>
        <end position="22"/>
    </location>
</feature>
<keyword evidence="4" id="KW-0732">Signal</keyword>
<dbReference type="Gene3D" id="3.40.50.880">
    <property type="match status" value="1"/>
</dbReference>
<dbReference type="GO" id="GO:0006508">
    <property type="term" value="P:proteolysis"/>
    <property type="evidence" value="ECO:0007669"/>
    <property type="project" value="UniProtKB-KW"/>
</dbReference>
<evidence type="ECO:0000256" key="2">
    <source>
        <dbReference type="ARBA" id="ARBA00023239"/>
    </source>
</evidence>
<dbReference type="PANTHER" id="PTHR48094:SF11">
    <property type="entry name" value="GLUTATHIONE-INDEPENDENT GLYOXALASE HSP31-RELATED"/>
    <property type="match status" value="1"/>
</dbReference>
<reference evidence="6 7" key="1">
    <citation type="submission" date="2019-03" db="EMBL/GenBank/DDBJ databases">
        <title>Genomic Encyclopedia of Type Strains, Phase III (KMG-III): the genomes of soil and plant-associated and newly described type strains.</title>
        <authorList>
            <person name="Whitman W."/>
        </authorList>
    </citation>
    <scope>NUCLEOTIDE SEQUENCE [LARGE SCALE GENOMIC DNA]</scope>
    <source>
        <strain evidence="6 7">CGMCC 1.12801</strain>
    </source>
</reference>
<keyword evidence="1" id="KW-0346">Stress response</keyword>
<dbReference type="Proteomes" id="UP000294752">
    <property type="component" value="Unassembled WGS sequence"/>
</dbReference>
<dbReference type="GO" id="GO:0008233">
    <property type="term" value="F:peptidase activity"/>
    <property type="evidence" value="ECO:0007669"/>
    <property type="project" value="UniProtKB-KW"/>
</dbReference>
<evidence type="ECO:0000313" key="6">
    <source>
        <dbReference type="EMBL" id="TDS12428.1"/>
    </source>
</evidence>
<accession>A0A4V3E1A0</accession>
<evidence type="ECO:0000256" key="4">
    <source>
        <dbReference type="SAM" id="SignalP"/>
    </source>
</evidence>
<organism evidence="6 7">
    <name type="scientific">Sphingobacterium paludis</name>
    <dbReference type="NCBI Taxonomy" id="1476465"/>
    <lineage>
        <taxon>Bacteria</taxon>
        <taxon>Pseudomonadati</taxon>
        <taxon>Bacteroidota</taxon>
        <taxon>Sphingobacteriia</taxon>
        <taxon>Sphingobacteriales</taxon>
        <taxon>Sphingobacteriaceae</taxon>
        <taxon>Sphingobacterium</taxon>
    </lineage>
</organism>
<protein>
    <submittedName>
        <fullName evidence="6">Putative intracellular protease/amidase</fullName>
    </submittedName>
</protein>
<evidence type="ECO:0000256" key="3">
    <source>
        <dbReference type="ARBA" id="ARBA00038493"/>
    </source>
</evidence>
<proteinExistence type="inferred from homology"/>
<dbReference type="Pfam" id="PF01965">
    <property type="entry name" value="DJ-1_PfpI"/>
    <property type="match status" value="1"/>
</dbReference>
<keyword evidence="6" id="KW-0645">Protease</keyword>